<dbReference type="HOGENOM" id="CLU_3317028_0_0_0"/>
<dbReference type="AlphaFoldDB" id="L0DAM7"/>
<name>L0DAM7_SINAD</name>
<sequence>MMEILKPFAHIFLKIQRFSTKMGMEGISWLSPLLKTMFQ</sequence>
<organism evidence="1 2">
    <name type="scientific">Singulisphaera acidiphila (strain ATCC BAA-1392 / DSM 18658 / VKM B-2454 / MOB10)</name>
    <dbReference type="NCBI Taxonomy" id="886293"/>
    <lineage>
        <taxon>Bacteria</taxon>
        <taxon>Pseudomonadati</taxon>
        <taxon>Planctomycetota</taxon>
        <taxon>Planctomycetia</taxon>
        <taxon>Isosphaerales</taxon>
        <taxon>Isosphaeraceae</taxon>
        <taxon>Singulisphaera</taxon>
    </lineage>
</organism>
<dbReference type="Proteomes" id="UP000010798">
    <property type="component" value="Chromosome"/>
</dbReference>
<proteinExistence type="predicted"/>
<dbReference type="EMBL" id="CP003364">
    <property type="protein sequence ID" value="AGA25900.1"/>
    <property type="molecule type" value="Genomic_DNA"/>
</dbReference>
<protein>
    <submittedName>
        <fullName evidence="1">Uncharacterized protein</fullName>
    </submittedName>
</protein>
<gene>
    <name evidence="1" type="ordered locus">Sinac_1521</name>
</gene>
<evidence type="ECO:0000313" key="1">
    <source>
        <dbReference type="EMBL" id="AGA25900.1"/>
    </source>
</evidence>
<dbReference type="KEGG" id="saci:Sinac_1521"/>
<reference evidence="1 2" key="1">
    <citation type="submission" date="2012-02" db="EMBL/GenBank/DDBJ databases">
        <title>Complete sequence of chromosome of Singulisphaera acidiphila DSM 18658.</title>
        <authorList>
            <consortium name="US DOE Joint Genome Institute (JGI-PGF)"/>
            <person name="Lucas S."/>
            <person name="Copeland A."/>
            <person name="Lapidus A."/>
            <person name="Glavina del Rio T."/>
            <person name="Dalin E."/>
            <person name="Tice H."/>
            <person name="Bruce D."/>
            <person name="Goodwin L."/>
            <person name="Pitluck S."/>
            <person name="Peters L."/>
            <person name="Ovchinnikova G."/>
            <person name="Chertkov O."/>
            <person name="Kyrpides N."/>
            <person name="Mavromatis K."/>
            <person name="Ivanova N."/>
            <person name="Brettin T."/>
            <person name="Detter J.C."/>
            <person name="Han C."/>
            <person name="Larimer F."/>
            <person name="Land M."/>
            <person name="Hauser L."/>
            <person name="Markowitz V."/>
            <person name="Cheng J.-F."/>
            <person name="Hugenholtz P."/>
            <person name="Woyke T."/>
            <person name="Wu D."/>
            <person name="Tindall B."/>
            <person name="Pomrenke H."/>
            <person name="Brambilla E."/>
            <person name="Klenk H.-P."/>
            <person name="Eisen J.A."/>
        </authorList>
    </citation>
    <scope>NUCLEOTIDE SEQUENCE [LARGE SCALE GENOMIC DNA]</scope>
    <source>
        <strain evidence="2">ATCC BAA-1392 / DSM 18658 / VKM B-2454 / MOB10</strain>
    </source>
</reference>
<evidence type="ECO:0000313" key="2">
    <source>
        <dbReference type="Proteomes" id="UP000010798"/>
    </source>
</evidence>
<keyword evidence="2" id="KW-1185">Reference proteome</keyword>
<accession>L0DAM7</accession>